<name>A0A2P8A618_9PEZI</name>
<proteinExistence type="predicted"/>
<sequence length="426" mass="46317">MNSSQPLPQPLTIQVPERQSAAVLPPIAAPHESLDIWNLANGDASESSLKRVHFDIKCRSVQNGQRSINRPGLEVDVVDSAGTKLYMTRLAQSSAMHGSSESAMGDLNVQRCHPEEQGTFPVAQMDSKLPIEGFSSSDNDNDVSRITSIFPQVAALKAIKSVADSLQARTIAQFDPSATSPQAAQLAFDAVQSAKEAEEATLVYRMASQGSSTSLGRYELQHPSLGPLHVSVSNRNNLFDLGSTGYRGQSPAKRGRIALYSPAVRPDHSIELATLDLESERLELNMEALVNFGSGFMIDTAVCTIMAVAIAESFRPENGGYHTYFAAPPSTPRLQQKKVQRCPSVRSTTSRCSSTKRRGLFRRPSKEKTTTYTEEKDSDSLKLPTVTKGLLRLLGFSFEAIVWVLSLGVKVLVKLLSCMTGEKSKS</sequence>
<keyword evidence="3" id="KW-1185">Reference proteome</keyword>
<dbReference type="EMBL" id="NHZQ01000066">
    <property type="protein sequence ID" value="PSK55897.1"/>
    <property type="molecule type" value="Genomic_DNA"/>
</dbReference>
<dbReference type="Proteomes" id="UP000243723">
    <property type="component" value="Unassembled WGS sequence"/>
</dbReference>
<accession>A0A2P8A618</accession>
<evidence type="ECO:0000256" key="1">
    <source>
        <dbReference type="SAM" id="MobiDB-lite"/>
    </source>
</evidence>
<feature type="compositionally biased region" description="Basic and acidic residues" evidence="1">
    <location>
        <begin position="364"/>
        <end position="378"/>
    </location>
</feature>
<evidence type="ECO:0000313" key="2">
    <source>
        <dbReference type="EMBL" id="PSK55897.1"/>
    </source>
</evidence>
<dbReference type="AlphaFoldDB" id="A0A2P8A618"/>
<reference evidence="2 3" key="1">
    <citation type="submission" date="2017-05" db="EMBL/GenBank/DDBJ databases">
        <title>Draft genome sequence of Elsinoe australis.</title>
        <authorList>
            <person name="Cheng Q."/>
        </authorList>
    </citation>
    <scope>NUCLEOTIDE SEQUENCE [LARGE SCALE GENOMIC DNA]</scope>
    <source>
        <strain evidence="2 3">NL1</strain>
    </source>
</reference>
<evidence type="ECO:0000313" key="3">
    <source>
        <dbReference type="Proteomes" id="UP000243723"/>
    </source>
</evidence>
<protein>
    <submittedName>
        <fullName evidence="2">Uncharacterized protein</fullName>
    </submittedName>
</protein>
<organism evidence="2 3">
    <name type="scientific">Elsinoe australis</name>
    <dbReference type="NCBI Taxonomy" id="40998"/>
    <lineage>
        <taxon>Eukaryota</taxon>
        <taxon>Fungi</taxon>
        <taxon>Dikarya</taxon>
        <taxon>Ascomycota</taxon>
        <taxon>Pezizomycotina</taxon>
        <taxon>Dothideomycetes</taxon>
        <taxon>Dothideomycetidae</taxon>
        <taxon>Myriangiales</taxon>
        <taxon>Elsinoaceae</taxon>
        <taxon>Elsinoe</taxon>
    </lineage>
</organism>
<comment type="caution">
    <text evidence="2">The sequence shown here is derived from an EMBL/GenBank/DDBJ whole genome shotgun (WGS) entry which is preliminary data.</text>
</comment>
<dbReference type="OrthoDB" id="5383338at2759"/>
<gene>
    <name evidence="2" type="ORF">B9Z65_4775</name>
</gene>
<feature type="region of interest" description="Disordered" evidence="1">
    <location>
        <begin position="356"/>
        <end position="378"/>
    </location>
</feature>